<evidence type="ECO:0000313" key="1">
    <source>
        <dbReference type="EMBL" id="QJA55601.1"/>
    </source>
</evidence>
<dbReference type="EMBL" id="MT141168">
    <property type="protein sequence ID" value="QJA55601.1"/>
    <property type="molecule type" value="Genomic_DNA"/>
</dbReference>
<gene>
    <name evidence="2" type="ORF">MM415A00947_0018</name>
    <name evidence="1" type="ORF">MM415B02028_0011</name>
</gene>
<sequence>MSEIDNEDTVEKIIHQAFHTVADKYGIDVDTIASIIKDYNEIVSSQLEGKGIISEN</sequence>
<reference evidence="1" key="1">
    <citation type="submission" date="2020-03" db="EMBL/GenBank/DDBJ databases">
        <title>The deep terrestrial virosphere.</title>
        <authorList>
            <person name="Holmfeldt K."/>
            <person name="Nilsson E."/>
            <person name="Simone D."/>
            <person name="Lopez-Fernandez M."/>
            <person name="Wu X."/>
            <person name="de Brujin I."/>
            <person name="Lundin D."/>
            <person name="Andersson A."/>
            <person name="Bertilsson S."/>
            <person name="Dopson M."/>
        </authorList>
    </citation>
    <scope>NUCLEOTIDE SEQUENCE</scope>
    <source>
        <strain evidence="2">MM415A00947</strain>
        <strain evidence="1">MM415B02028</strain>
    </source>
</reference>
<organism evidence="1">
    <name type="scientific">viral metagenome</name>
    <dbReference type="NCBI Taxonomy" id="1070528"/>
    <lineage>
        <taxon>unclassified sequences</taxon>
        <taxon>metagenomes</taxon>
        <taxon>organismal metagenomes</taxon>
    </lineage>
</organism>
<evidence type="ECO:0000313" key="2">
    <source>
        <dbReference type="EMBL" id="QJA79063.1"/>
    </source>
</evidence>
<proteinExistence type="predicted"/>
<protein>
    <submittedName>
        <fullName evidence="1">Uncharacterized protein</fullName>
    </submittedName>
</protein>
<name>A0A6M3IDR1_9ZZZZ</name>
<dbReference type="AlphaFoldDB" id="A0A6M3IDR1"/>
<dbReference type="EMBL" id="MT142365">
    <property type="protein sequence ID" value="QJA79063.1"/>
    <property type="molecule type" value="Genomic_DNA"/>
</dbReference>
<accession>A0A6M3IDR1</accession>